<evidence type="ECO:0000313" key="3">
    <source>
        <dbReference type="Proteomes" id="UP001162480"/>
    </source>
</evidence>
<keyword evidence="1" id="KW-0472">Membrane</keyword>
<keyword evidence="1" id="KW-1133">Transmembrane helix</keyword>
<gene>
    <name evidence="2" type="ORF">OCTVUL_1B020291</name>
</gene>
<protein>
    <submittedName>
        <fullName evidence="2">Finger BED domain-containing 4-like</fullName>
    </submittedName>
</protein>
<dbReference type="PANTHER" id="PTHR46481">
    <property type="entry name" value="ZINC FINGER BED DOMAIN-CONTAINING PROTEIN 4"/>
    <property type="match status" value="1"/>
</dbReference>
<evidence type="ECO:0000313" key="2">
    <source>
        <dbReference type="EMBL" id="CAI9715419.1"/>
    </source>
</evidence>
<proteinExistence type="predicted"/>
<dbReference type="AlphaFoldDB" id="A0AA36AG03"/>
<accession>A0AA36AG03</accession>
<dbReference type="EMBL" id="OX597814">
    <property type="protein sequence ID" value="CAI9715419.1"/>
    <property type="molecule type" value="Genomic_DNA"/>
</dbReference>
<dbReference type="InterPro" id="IPR052035">
    <property type="entry name" value="ZnF_BED_domain_contain"/>
</dbReference>
<dbReference type="SUPFAM" id="SSF53098">
    <property type="entry name" value="Ribonuclease H-like"/>
    <property type="match status" value="1"/>
</dbReference>
<dbReference type="PANTHER" id="PTHR46481:SF4">
    <property type="entry name" value="ZINC FINGER BED DOMAIN-CONTAINING PROTEIN 4"/>
    <property type="match status" value="1"/>
</dbReference>
<feature type="transmembrane region" description="Helical" evidence="1">
    <location>
        <begin position="212"/>
        <end position="232"/>
    </location>
</feature>
<name>A0AA36AG03_OCTVU</name>
<reference evidence="2" key="1">
    <citation type="submission" date="2023-08" db="EMBL/GenBank/DDBJ databases">
        <authorList>
            <person name="Alioto T."/>
            <person name="Alioto T."/>
            <person name="Gomez Garrido J."/>
        </authorList>
    </citation>
    <scope>NUCLEOTIDE SEQUENCE</scope>
</reference>
<organism evidence="2 3">
    <name type="scientific">Octopus vulgaris</name>
    <name type="common">Common octopus</name>
    <dbReference type="NCBI Taxonomy" id="6645"/>
    <lineage>
        <taxon>Eukaryota</taxon>
        <taxon>Metazoa</taxon>
        <taxon>Spiralia</taxon>
        <taxon>Lophotrochozoa</taxon>
        <taxon>Mollusca</taxon>
        <taxon>Cephalopoda</taxon>
        <taxon>Coleoidea</taxon>
        <taxon>Octopodiformes</taxon>
        <taxon>Octopoda</taxon>
        <taxon>Incirrata</taxon>
        <taxon>Octopodidae</taxon>
        <taxon>Octopus</taxon>
    </lineage>
</organism>
<dbReference type="Proteomes" id="UP001162480">
    <property type="component" value="Chromosome 1"/>
</dbReference>
<dbReference type="InterPro" id="IPR012337">
    <property type="entry name" value="RNaseH-like_sf"/>
</dbReference>
<evidence type="ECO:0000256" key="1">
    <source>
        <dbReference type="SAM" id="Phobius"/>
    </source>
</evidence>
<keyword evidence="3" id="KW-1185">Reference proteome</keyword>
<sequence length="244" mass="28404">MIVIAIKDDSDDEADISQQDILCQTDLAHENACFPQLKPEFNKVLNKVRKISKLFRKSPTKNEILEEFVRANFDNREYKLILDCRTRWNSTFHMIERFLKLKSCIPNALRAELSTVAVADIEWKSLNLLYEILHSVKIILKAICTDDMGLLKMESSIEFLLNKLNIVGNPLALNLRERLMHRYNMRRNVKTLTLLRYLHNPRKFKAIKRLVYLYYYHLHHAAIVVTIVALAGRCVNAAKAALTH</sequence>
<keyword evidence="1" id="KW-0812">Transmembrane</keyword>